<keyword evidence="3" id="KW-1185">Reference proteome</keyword>
<dbReference type="Proteomes" id="UP000003980">
    <property type="component" value="Unassembled WGS sequence"/>
</dbReference>
<dbReference type="PANTHER" id="PTHR34631:SF3">
    <property type="entry name" value="ISSOD12 TRANSPOSASE TNPA_ISSOD12"/>
    <property type="match status" value="1"/>
</dbReference>
<feature type="domain" description="Transposase IS4-like" evidence="1">
    <location>
        <begin position="115"/>
        <end position="284"/>
    </location>
</feature>
<dbReference type="OrthoDB" id="110773at2157"/>
<dbReference type="InterPro" id="IPR053172">
    <property type="entry name" value="Tn903_transposase"/>
</dbReference>
<sequence>MGKSKHKGKSRYKRDWHKYDENVITRYELMFPFYVFQHWWELLQEENRNAKKTYKAPKEFNDFLAFLHLFLPYRAMEGVLRALEGLKVIPTSLDYSTIWERVRNMDVTFPEASDELEVIADGTGISTTRGGQYVVAKWGKTRDSKFLKIEVVMEKDEFKVVSAEVTSDEVEAAVETKDLQDEGKKVRKFYGDKAYDANEVYKTGVEVVVPPRKNARRGHPARRKAVREFKRLGYERWREEKGYGVRWRVESLFSAVKRTFGESVRATSFAGQVVEAELKFWAYAWMVHLANYVVGRALGIKV</sequence>
<gene>
    <name evidence="2" type="ORF">MetMK1DRAFT_00012710</name>
</gene>
<dbReference type="PANTHER" id="PTHR34631">
    <property type="match status" value="1"/>
</dbReference>
<dbReference type="Pfam" id="PF01609">
    <property type="entry name" value="DDE_Tnp_1"/>
    <property type="match status" value="1"/>
</dbReference>
<dbReference type="RefSeq" id="WP_009071572.1">
    <property type="nucleotide sequence ID" value="NZ_JH597761.1"/>
</dbReference>
<proteinExistence type="predicted"/>
<organism evidence="2 3">
    <name type="scientific">Metallosphaera yellowstonensis MK1</name>
    <dbReference type="NCBI Taxonomy" id="671065"/>
    <lineage>
        <taxon>Archaea</taxon>
        <taxon>Thermoproteota</taxon>
        <taxon>Thermoprotei</taxon>
        <taxon>Sulfolobales</taxon>
        <taxon>Sulfolobaceae</taxon>
        <taxon>Metallosphaera</taxon>
    </lineage>
</organism>
<dbReference type="GO" id="GO:0003677">
    <property type="term" value="F:DNA binding"/>
    <property type="evidence" value="ECO:0007669"/>
    <property type="project" value="InterPro"/>
</dbReference>
<dbReference type="NCBIfam" id="NF033579">
    <property type="entry name" value="transpos_IS5_2"/>
    <property type="match status" value="1"/>
</dbReference>
<dbReference type="InterPro" id="IPR002559">
    <property type="entry name" value="Transposase_11"/>
</dbReference>
<name>H2C3E7_9CREN</name>
<evidence type="ECO:0000313" key="3">
    <source>
        <dbReference type="Proteomes" id="UP000003980"/>
    </source>
</evidence>
<dbReference type="InterPro" id="IPR053520">
    <property type="entry name" value="Transposase_Tn903"/>
</dbReference>
<dbReference type="AlphaFoldDB" id="H2C3E7"/>
<dbReference type="GO" id="GO:0004803">
    <property type="term" value="F:transposase activity"/>
    <property type="evidence" value="ECO:0007669"/>
    <property type="project" value="InterPro"/>
</dbReference>
<accession>H2C3E7</accession>
<dbReference type="eggNOG" id="arCOG02754">
    <property type="taxonomic scope" value="Archaea"/>
</dbReference>
<dbReference type="EMBL" id="JH597761">
    <property type="protein sequence ID" value="EHP70768.1"/>
    <property type="molecule type" value="Genomic_DNA"/>
</dbReference>
<dbReference type="GO" id="GO:0006313">
    <property type="term" value="P:DNA transposition"/>
    <property type="evidence" value="ECO:0007669"/>
    <property type="project" value="InterPro"/>
</dbReference>
<evidence type="ECO:0000313" key="2">
    <source>
        <dbReference type="EMBL" id="EHP70768.1"/>
    </source>
</evidence>
<evidence type="ECO:0000259" key="1">
    <source>
        <dbReference type="Pfam" id="PF01609"/>
    </source>
</evidence>
<reference evidence="2 3" key="1">
    <citation type="submission" date="2012-01" db="EMBL/GenBank/DDBJ databases">
        <title>Improved High-Quality Draft sequence of Metallosphaera yellowstonensis MK1.</title>
        <authorList>
            <consortium name="US DOE Joint Genome Institute"/>
            <person name="Lucas S."/>
            <person name="Han J."/>
            <person name="Cheng J.-F."/>
            <person name="Goodwin L."/>
            <person name="Pitluck S."/>
            <person name="Peters L."/>
            <person name="Teshima H."/>
            <person name="Detter J.C."/>
            <person name="Han C."/>
            <person name="Tapia R."/>
            <person name="Land M."/>
            <person name="Hauser L."/>
            <person name="Kyrpides N."/>
            <person name="Kozubal M."/>
            <person name="Macur R.E."/>
            <person name="Jay Z."/>
            <person name="Inskeep W."/>
            <person name="Woyke T."/>
        </authorList>
    </citation>
    <scope>NUCLEOTIDE SEQUENCE [LARGE SCALE GENOMIC DNA]</scope>
    <source>
        <strain evidence="2 3">MK1</strain>
    </source>
</reference>
<dbReference type="HOGENOM" id="CLU_062982_1_2_2"/>
<dbReference type="STRING" id="671065.MetMK1DRAFT_00012710"/>
<protein>
    <submittedName>
        <fullName evidence="2">Transposase family protein</fullName>
    </submittedName>
</protein>